<evidence type="ECO:0000313" key="3">
    <source>
        <dbReference type="Proteomes" id="UP000295453"/>
    </source>
</evidence>
<keyword evidence="1" id="KW-0812">Transmembrane</keyword>
<dbReference type="EMBL" id="SJZJ01000032">
    <property type="protein sequence ID" value="TCJ21586.1"/>
    <property type="molecule type" value="Genomic_DNA"/>
</dbReference>
<dbReference type="Proteomes" id="UP000295453">
    <property type="component" value="Unassembled WGS sequence"/>
</dbReference>
<proteinExistence type="predicted"/>
<sequence>MKRIAIVVLRGLFDLAMFAFGVGLVISFGENAFRLHTPVMRAFSGILAVLLAAALVVAVRNVQLDARDRRVARRAV</sequence>
<keyword evidence="1" id="KW-0472">Membrane</keyword>
<name>A0A4R1BW67_9ACTN</name>
<reference evidence="2 3" key="1">
    <citation type="submission" date="2019-03" db="EMBL/GenBank/DDBJ databases">
        <authorList>
            <person name="Kim M.K.M."/>
        </authorList>
    </citation>
    <scope>NUCLEOTIDE SEQUENCE [LARGE SCALE GENOMIC DNA]</scope>
    <source>
        <strain evidence="2 3">18JY15-6</strain>
    </source>
</reference>
<keyword evidence="3" id="KW-1185">Reference proteome</keyword>
<accession>A0A4R1BW67</accession>
<evidence type="ECO:0000256" key="1">
    <source>
        <dbReference type="SAM" id="Phobius"/>
    </source>
</evidence>
<organism evidence="2 3">
    <name type="scientific">Nocardioides jejuensis</name>
    <dbReference type="NCBI Taxonomy" id="2502782"/>
    <lineage>
        <taxon>Bacteria</taxon>
        <taxon>Bacillati</taxon>
        <taxon>Actinomycetota</taxon>
        <taxon>Actinomycetes</taxon>
        <taxon>Propionibacteriales</taxon>
        <taxon>Nocardioidaceae</taxon>
        <taxon>Nocardioides</taxon>
    </lineage>
</organism>
<gene>
    <name evidence="2" type="ORF">EPD65_14715</name>
</gene>
<dbReference type="RefSeq" id="WP_131585468.1">
    <property type="nucleotide sequence ID" value="NZ_SJZJ01000032.1"/>
</dbReference>
<keyword evidence="1" id="KW-1133">Transmembrane helix</keyword>
<feature type="transmembrane region" description="Helical" evidence="1">
    <location>
        <begin position="40"/>
        <end position="59"/>
    </location>
</feature>
<protein>
    <submittedName>
        <fullName evidence="2">Uncharacterized protein</fullName>
    </submittedName>
</protein>
<dbReference type="AlphaFoldDB" id="A0A4R1BW67"/>
<feature type="transmembrane region" description="Helical" evidence="1">
    <location>
        <begin position="7"/>
        <end position="28"/>
    </location>
</feature>
<comment type="caution">
    <text evidence="2">The sequence shown here is derived from an EMBL/GenBank/DDBJ whole genome shotgun (WGS) entry which is preliminary data.</text>
</comment>
<evidence type="ECO:0000313" key="2">
    <source>
        <dbReference type="EMBL" id="TCJ21586.1"/>
    </source>
</evidence>